<organism evidence="1 2">
    <name type="scientific">Datura stramonium</name>
    <name type="common">Jimsonweed</name>
    <name type="synonym">Common thornapple</name>
    <dbReference type="NCBI Taxonomy" id="4076"/>
    <lineage>
        <taxon>Eukaryota</taxon>
        <taxon>Viridiplantae</taxon>
        <taxon>Streptophyta</taxon>
        <taxon>Embryophyta</taxon>
        <taxon>Tracheophyta</taxon>
        <taxon>Spermatophyta</taxon>
        <taxon>Magnoliopsida</taxon>
        <taxon>eudicotyledons</taxon>
        <taxon>Gunneridae</taxon>
        <taxon>Pentapetalae</taxon>
        <taxon>asterids</taxon>
        <taxon>lamiids</taxon>
        <taxon>Solanales</taxon>
        <taxon>Solanaceae</taxon>
        <taxon>Solanoideae</taxon>
        <taxon>Datureae</taxon>
        <taxon>Datura</taxon>
    </lineage>
</organism>
<proteinExistence type="predicted"/>
<reference evidence="1 2" key="1">
    <citation type="journal article" date="2021" name="BMC Genomics">
        <title>Datura genome reveals duplications of psychoactive alkaloid biosynthetic genes and high mutation rate following tissue culture.</title>
        <authorList>
            <person name="Rajewski A."/>
            <person name="Carter-House D."/>
            <person name="Stajich J."/>
            <person name="Litt A."/>
        </authorList>
    </citation>
    <scope>NUCLEOTIDE SEQUENCE [LARGE SCALE GENOMIC DNA]</scope>
    <source>
        <strain evidence="1">AR-01</strain>
    </source>
</reference>
<feature type="non-terminal residue" evidence="1">
    <location>
        <position position="51"/>
    </location>
</feature>
<evidence type="ECO:0000313" key="1">
    <source>
        <dbReference type="EMBL" id="MCE3215378.1"/>
    </source>
</evidence>
<evidence type="ECO:0000313" key="2">
    <source>
        <dbReference type="Proteomes" id="UP000823775"/>
    </source>
</evidence>
<name>A0ABS8WVY4_DATST</name>
<keyword evidence="2" id="KW-1185">Reference proteome</keyword>
<sequence length="51" mass="6038">MFCDFTEFGMNFTDRRPPATRRMKCRSGFRALGHFPKPASHQRFMSQVLKN</sequence>
<protein>
    <submittedName>
        <fullName evidence="1">Uncharacterized protein</fullName>
    </submittedName>
</protein>
<dbReference type="Proteomes" id="UP000823775">
    <property type="component" value="Unassembled WGS sequence"/>
</dbReference>
<dbReference type="EMBL" id="JACEIK010010976">
    <property type="protein sequence ID" value="MCE3215378.1"/>
    <property type="molecule type" value="Genomic_DNA"/>
</dbReference>
<accession>A0ABS8WVY4</accession>
<comment type="caution">
    <text evidence="1">The sequence shown here is derived from an EMBL/GenBank/DDBJ whole genome shotgun (WGS) entry which is preliminary data.</text>
</comment>
<gene>
    <name evidence="1" type="ORF">HAX54_002159</name>
</gene>